<evidence type="ECO:0008006" key="3">
    <source>
        <dbReference type="Google" id="ProtNLM"/>
    </source>
</evidence>
<dbReference type="Proteomes" id="UP000013568">
    <property type="component" value="Unassembled WGS sequence"/>
</dbReference>
<sequence length="134" mass="15435">MAKRYGISELTVSKWKKRDGVEDHSHIPRRLQTTLSPAHEAVAVFLRKTLFLPLDDLLAVVREFLNLVVSRSGLDRCLRRHGVGNLREMKQEAPKPKQLPQSVLASKTPVQAMKDWYKIKPELFKKKPYYLPGC</sequence>
<feature type="non-terminal residue" evidence="1">
    <location>
        <position position="134"/>
    </location>
</feature>
<reference evidence="2" key="1">
    <citation type="journal article" date="2011" name="Genome Biol. Evol.">
        <title>Massive genomic decay in Serratia symbiotica, a recently evolved symbiont of aphids.</title>
        <authorList>
            <person name="Burke G.R."/>
            <person name="Moran N.A."/>
        </authorList>
    </citation>
    <scope>NUCLEOTIDE SEQUENCE [LARGE SCALE GENOMIC DNA]</scope>
    <source>
        <strain evidence="2">Tucson</strain>
    </source>
</reference>
<organism evidence="1 2">
    <name type="scientific">Serratia symbiotica str. Tucson</name>
    <dbReference type="NCBI Taxonomy" id="914128"/>
    <lineage>
        <taxon>Bacteria</taxon>
        <taxon>Pseudomonadati</taxon>
        <taxon>Pseudomonadota</taxon>
        <taxon>Gammaproteobacteria</taxon>
        <taxon>Enterobacterales</taxon>
        <taxon>Yersiniaceae</taxon>
        <taxon>Serratia</taxon>
        <taxon>Serratia symbiotica</taxon>
    </lineage>
</organism>
<gene>
    <name evidence="1" type="ORF">SSYM_0552</name>
</gene>
<dbReference type="EMBL" id="GL636100">
    <property type="protein sequence ID" value="EFW13096.1"/>
    <property type="molecule type" value="Genomic_DNA"/>
</dbReference>
<proteinExistence type="predicted"/>
<keyword evidence="2" id="KW-1185">Reference proteome</keyword>
<dbReference type="HOGENOM" id="CLU_1900763_0_0_6"/>
<evidence type="ECO:0000313" key="1">
    <source>
        <dbReference type="EMBL" id="EFW13096.1"/>
    </source>
</evidence>
<protein>
    <recommendedName>
        <fullName evidence="3">Transposase</fullName>
    </recommendedName>
</protein>
<dbReference type="AlphaFoldDB" id="E9CK30"/>
<name>E9CK30_9GAMM</name>
<accession>E9CK30</accession>
<evidence type="ECO:0000313" key="2">
    <source>
        <dbReference type="Proteomes" id="UP000013568"/>
    </source>
</evidence>